<keyword evidence="8" id="KW-0969">Cilium</keyword>
<evidence type="ECO:0000256" key="3">
    <source>
        <dbReference type="ARBA" id="ARBA00023054"/>
    </source>
</evidence>
<keyword evidence="4 5" id="KW-0975">Bacterial flagellum</keyword>
<comment type="subunit">
    <text evidence="2 5">Homopentamer.</text>
</comment>
<dbReference type="InterPro" id="IPR010809">
    <property type="entry name" value="FliD_C"/>
</dbReference>
<dbReference type="InterPro" id="IPR003481">
    <property type="entry name" value="FliD_N"/>
</dbReference>
<dbReference type="AlphaFoldDB" id="A0A022P8K6"/>
<accession>A0A022P8K6</accession>
<comment type="function">
    <text evidence="5">Required for morphogenesis and for the elongation of the flagellar filament by facilitating polymerization of the flagellin monomers at the tip of growing filament. Forms a capping structure, which prevents flagellin subunits (transported through the central channel of the flagellum) from leaking out without polymerization at the distal end.</text>
</comment>
<keyword evidence="3 5" id="KW-0175">Coiled coil</keyword>
<keyword evidence="8" id="KW-0966">Cell projection</keyword>
<dbReference type="Pfam" id="PF07195">
    <property type="entry name" value="FliD_C"/>
    <property type="match status" value="1"/>
</dbReference>
<dbReference type="PANTHER" id="PTHR30288:SF0">
    <property type="entry name" value="FLAGELLAR HOOK-ASSOCIATED PROTEIN 2"/>
    <property type="match status" value="1"/>
</dbReference>
<evidence type="ECO:0000256" key="2">
    <source>
        <dbReference type="ARBA" id="ARBA00011255"/>
    </source>
</evidence>
<dbReference type="PATRIC" id="fig|1081927.4.peg.2505"/>
<comment type="similarity">
    <text evidence="1 5">Belongs to the FliD family.</text>
</comment>
<keyword evidence="8" id="KW-0282">Flagellum</keyword>
<evidence type="ECO:0000256" key="4">
    <source>
        <dbReference type="ARBA" id="ARBA00023143"/>
    </source>
</evidence>
<dbReference type="Pfam" id="PF02465">
    <property type="entry name" value="FliD_N"/>
    <property type="match status" value="1"/>
</dbReference>
<organism evidence="8">
    <name type="scientific">Pseudomonas aeruginosa (strain ATCC 29260 / BCRC 12902 / CIP 102967 / NCIMB 11965 / PA103)</name>
    <dbReference type="NCBI Taxonomy" id="1081927"/>
    <lineage>
        <taxon>Bacteria</taxon>
        <taxon>Pseudomonadati</taxon>
        <taxon>Pseudomonadota</taxon>
        <taxon>Gammaproteobacteria</taxon>
        <taxon>Pseudomonadales</taxon>
        <taxon>Pseudomonadaceae</taxon>
        <taxon>Pseudomonas</taxon>
    </lineage>
</organism>
<sequence length="478" mass="50719">MANSTTINGYNSGLDIKNIVSTLVAAEKAPKEAQLKRLESDTTAKFTGIGQLKSAISDLQTILKELNKPELFQKRSASTSDEKFATATATKDALPGIYKLEVTQLASVSKVATASFADGYKTTSGGTLTIKQGADDAGVTVNVAAGATLAEVRDSLNAQLKDKGISANIVNNPGDGTSRLVFTGKDSGAGKDVFVQGSSGLENFNIGSVGADGKLTLSQLDGTSSSSSGYITQARNAKFSIDGLTLESPTNTVDKVINGVTFELKTVTDTNKPITISVEQDRGGVKDNIKKFVEAYNKLVGVTSELTGVTKVGDDKAPVVGALVGDSSVRNLLTTMRNEMVQPGQGTDVRMLADMGITTKKDGTLEIDDKKLDKVLKDKFESVSALFTGDTGLMKRLDDKLTPYTQTGGVLQQRLDGLQDTIKSVDTQRQALDRRVEQLQDRLLKQFTAMDQLIGQLNQTSGRMAQALSSLPGLVKKS</sequence>
<dbReference type="Pfam" id="PF07196">
    <property type="entry name" value="Flagellin_IN"/>
    <property type="match status" value="1"/>
</dbReference>
<evidence type="ECO:0000259" key="7">
    <source>
        <dbReference type="Pfam" id="PF07195"/>
    </source>
</evidence>
<dbReference type="GO" id="GO:0009424">
    <property type="term" value="C:bacterial-type flagellum hook"/>
    <property type="evidence" value="ECO:0007669"/>
    <property type="project" value="UniProtKB-UniRule"/>
</dbReference>
<name>A0A022P8K6_PSEA1</name>
<reference evidence="8" key="1">
    <citation type="journal article" date="2014" name="PLoS ONE">
        <title>A Conservative Amino Acid Mutation in the Master Regulator FleQ Renders Pseudomonas aeruginosa Aflagellate.</title>
        <authorList>
            <person name="Jain R."/>
            <person name="Kazmierczak B.I."/>
        </authorList>
    </citation>
    <scope>NUCLEOTIDE SEQUENCE</scope>
    <source>
        <strain evidence="8">PA103</strain>
    </source>
</reference>
<feature type="coiled-coil region" evidence="5">
    <location>
        <begin position="415"/>
        <end position="442"/>
    </location>
</feature>
<keyword evidence="5" id="KW-0964">Secreted</keyword>
<dbReference type="GO" id="GO:0071973">
    <property type="term" value="P:bacterial-type flagellum-dependent cell motility"/>
    <property type="evidence" value="ECO:0007669"/>
    <property type="project" value="TreeGrafter"/>
</dbReference>
<dbReference type="GO" id="GO:0007155">
    <property type="term" value="P:cell adhesion"/>
    <property type="evidence" value="ECO:0007669"/>
    <property type="project" value="InterPro"/>
</dbReference>
<evidence type="ECO:0000313" key="8">
    <source>
        <dbReference type="EMBL" id="AIC06979.1"/>
    </source>
</evidence>
<dbReference type="RefSeq" id="WP_003086438.1">
    <property type="nucleotide sequence ID" value="NZ_CP136909.1"/>
</dbReference>
<dbReference type="GO" id="GO:0005576">
    <property type="term" value="C:extracellular region"/>
    <property type="evidence" value="ECO:0007669"/>
    <property type="project" value="UniProtKB-SubCell"/>
</dbReference>
<dbReference type="InterPro" id="IPR010810">
    <property type="entry name" value="Flagellin_hook_IN_motif"/>
</dbReference>
<evidence type="ECO:0000256" key="1">
    <source>
        <dbReference type="ARBA" id="ARBA00009764"/>
    </source>
</evidence>
<evidence type="ECO:0000259" key="6">
    <source>
        <dbReference type="Pfam" id="PF02465"/>
    </source>
</evidence>
<feature type="domain" description="Flagellar hook-associated protein 2 N-terminal" evidence="6">
    <location>
        <begin position="12"/>
        <end position="107"/>
    </location>
</feature>
<gene>
    <name evidence="8" type="primary">fliD</name>
</gene>
<dbReference type="EMBL" id="KJ411885">
    <property type="protein sequence ID" value="AIC06979.1"/>
    <property type="molecule type" value="Genomic_DNA"/>
</dbReference>
<comment type="subcellular location">
    <subcellularLocation>
        <location evidence="5">Secreted</location>
    </subcellularLocation>
    <subcellularLocation>
        <location evidence="5">Bacterial flagellum</location>
    </subcellularLocation>
</comment>
<protein>
    <recommendedName>
        <fullName evidence="5">Flagellar hook-associated protein 2</fullName>
        <shortName evidence="5">HAP2</shortName>
    </recommendedName>
    <alternativeName>
        <fullName evidence="5">Flagellar cap protein</fullName>
    </alternativeName>
</protein>
<proteinExistence type="inferred from homology"/>
<evidence type="ECO:0000256" key="5">
    <source>
        <dbReference type="RuleBase" id="RU362066"/>
    </source>
</evidence>
<dbReference type="PANTHER" id="PTHR30288">
    <property type="entry name" value="FLAGELLAR CAP/ASSEMBLY PROTEIN FLID"/>
    <property type="match status" value="1"/>
</dbReference>
<dbReference type="GO" id="GO:0009421">
    <property type="term" value="C:bacterial-type flagellum filament cap"/>
    <property type="evidence" value="ECO:0007669"/>
    <property type="project" value="InterPro"/>
</dbReference>
<feature type="domain" description="Flagellar hook-associated protein 2 C-terminal" evidence="7">
    <location>
        <begin position="234"/>
        <end position="459"/>
    </location>
</feature>
<dbReference type="InterPro" id="IPR040026">
    <property type="entry name" value="FliD"/>
</dbReference>